<feature type="transmembrane region" description="Helical" evidence="2">
    <location>
        <begin position="419"/>
        <end position="440"/>
    </location>
</feature>
<keyword evidence="2" id="KW-1133">Transmembrane helix</keyword>
<feature type="transmembrane region" description="Helical" evidence="2">
    <location>
        <begin position="477"/>
        <end position="501"/>
    </location>
</feature>
<feature type="transmembrane region" description="Helical" evidence="2">
    <location>
        <begin position="314"/>
        <end position="332"/>
    </location>
</feature>
<keyword evidence="2" id="KW-0472">Membrane</keyword>
<accession>A0AAQ3WVN9</accession>
<organism evidence="4 5">
    <name type="scientific">Paspalum notatum var. saurae</name>
    <dbReference type="NCBI Taxonomy" id="547442"/>
    <lineage>
        <taxon>Eukaryota</taxon>
        <taxon>Viridiplantae</taxon>
        <taxon>Streptophyta</taxon>
        <taxon>Embryophyta</taxon>
        <taxon>Tracheophyta</taxon>
        <taxon>Spermatophyta</taxon>
        <taxon>Magnoliopsida</taxon>
        <taxon>Liliopsida</taxon>
        <taxon>Poales</taxon>
        <taxon>Poaceae</taxon>
        <taxon>PACMAD clade</taxon>
        <taxon>Panicoideae</taxon>
        <taxon>Andropogonodae</taxon>
        <taxon>Paspaleae</taxon>
        <taxon>Paspalinae</taxon>
        <taxon>Paspalum</taxon>
    </lineage>
</organism>
<feature type="compositionally biased region" description="Basic residues" evidence="1">
    <location>
        <begin position="49"/>
        <end position="61"/>
    </location>
</feature>
<evidence type="ECO:0000259" key="3">
    <source>
        <dbReference type="Pfam" id="PF07786"/>
    </source>
</evidence>
<feature type="transmembrane region" description="Helical" evidence="2">
    <location>
        <begin position="276"/>
        <end position="294"/>
    </location>
</feature>
<name>A0AAQ3WVN9_PASNO</name>
<proteinExistence type="predicted"/>
<feature type="transmembrane region" description="Helical" evidence="2">
    <location>
        <begin position="452"/>
        <end position="471"/>
    </location>
</feature>
<dbReference type="EMBL" id="CP144749">
    <property type="protein sequence ID" value="WVZ75205.1"/>
    <property type="molecule type" value="Genomic_DNA"/>
</dbReference>
<evidence type="ECO:0000256" key="2">
    <source>
        <dbReference type="SAM" id="Phobius"/>
    </source>
</evidence>
<feature type="region of interest" description="Disordered" evidence="1">
    <location>
        <begin position="1"/>
        <end position="109"/>
    </location>
</feature>
<evidence type="ECO:0000313" key="4">
    <source>
        <dbReference type="EMBL" id="WVZ75205.1"/>
    </source>
</evidence>
<dbReference type="Pfam" id="PF07786">
    <property type="entry name" value="HGSNAT_cat"/>
    <property type="match status" value="1"/>
</dbReference>
<dbReference type="InterPro" id="IPR012429">
    <property type="entry name" value="HGSNAT_cat"/>
</dbReference>
<reference evidence="4 5" key="1">
    <citation type="submission" date="2024-02" db="EMBL/GenBank/DDBJ databases">
        <title>High-quality chromosome-scale genome assembly of Pensacola bahiagrass (Paspalum notatum Flugge var. saurae).</title>
        <authorList>
            <person name="Vega J.M."/>
            <person name="Podio M."/>
            <person name="Orjuela J."/>
            <person name="Siena L.A."/>
            <person name="Pessino S.C."/>
            <person name="Combes M.C."/>
            <person name="Mariac C."/>
            <person name="Albertini E."/>
            <person name="Pupilli F."/>
            <person name="Ortiz J.P.A."/>
            <person name="Leblanc O."/>
        </authorList>
    </citation>
    <scope>NUCLEOTIDE SEQUENCE [LARGE SCALE GENOMIC DNA]</scope>
    <source>
        <strain evidence="4">R1</strain>
        <tissue evidence="4">Leaf</tissue>
    </source>
</reference>
<evidence type="ECO:0000256" key="1">
    <source>
        <dbReference type="SAM" id="MobiDB-lite"/>
    </source>
</evidence>
<feature type="transmembrane region" description="Helical" evidence="2">
    <location>
        <begin position="237"/>
        <end position="256"/>
    </location>
</feature>
<feature type="compositionally biased region" description="Low complexity" evidence="1">
    <location>
        <begin position="95"/>
        <end position="107"/>
    </location>
</feature>
<dbReference type="PANTHER" id="PTHR31061:SF6">
    <property type="entry name" value="OS02G0526000 PROTEIN"/>
    <property type="match status" value="1"/>
</dbReference>
<feature type="transmembrane region" description="Helical" evidence="2">
    <location>
        <begin position="521"/>
        <end position="540"/>
    </location>
</feature>
<feature type="compositionally biased region" description="Gly residues" evidence="1">
    <location>
        <begin position="81"/>
        <end position="94"/>
    </location>
</feature>
<sequence>MIRVGRRRKGERSARQLGCPPQTPADSPKRTQRILRGDWGVTSFAGAGHRARPAGRLKPTKPSKQASKESRGTPRATNCCPGGGALPGGGGGGLASSSSSSSSSPAPWCARQIKRRPAPAMGGYELVRSDDAPPGAGGGPDDLEAGGAIGKAAAAAPSPPNARAHRLVSLDVFRGITVLLMIIVDDAGGFVPALNHSPWDGVTIADFVMPFFLFIVGVSLTLAYKRVPDKLEATKKAVLRALKLFCLGLVLQGGFFHGVHSLTFGVDLTKMRLMGILQRIAIAYLLAAICEIWLKGDDDVDSGPDLLWRYRYQLFVGLVLSIAYTVLLYGIYVPDWDYQISGPGSTEKSFHVQCGVRGDTGPACNAVGMVDRTILGIDHLYRRPVYARTKECSINYPENGPLPPDAPSWCQAPFDPEGLLSSVMAIVTCLIGLQFGHIIIHFEKHRGRITNWLIPSFSMLALGFLMDFVGMRMNKPLYTISYTLATAGAAGLLFAGIYALVDLYGFRRPTITMEWMGKHALMIYVLVACNILPMFIRGFYWRDPNNSLLKFIGVGA</sequence>
<feature type="transmembrane region" description="Helical" evidence="2">
    <location>
        <begin position="204"/>
        <end position="225"/>
    </location>
</feature>
<gene>
    <name evidence="4" type="ORF">U9M48_023286</name>
</gene>
<feature type="compositionally biased region" description="Basic residues" evidence="1">
    <location>
        <begin position="1"/>
        <end position="10"/>
    </location>
</feature>
<dbReference type="Proteomes" id="UP001341281">
    <property type="component" value="Chromosome 05"/>
</dbReference>
<dbReference type="PANTHER" id="PTHR31061">
    <property type="entry name" value="LD22376P"/>
    <property type="match status" value="1"/>
</dbReference>
<feature type="transmembrane region" description="Helical" evidence="2">
    <location>
        <begin position="167"/>
        <end position="184"/>
    </location>
</feature>
<protein>
    <recommendedName>
        <fullName evidence="3">Heparan-alpha-glucosaminide N-acetyltransferase catalytic domain-containing protein</fullName>
    </recommendedName>
</protein>
<keyword evidence="2" id="KW-0812">Transmembrane</keyword>
<dbReference type="AlphaFoldDB" id="A0AAQ3WVN9"/>
<keyword evidence="5" id="KW-1185">Reference proteome</keyword>
<feature type="domain" description="Heparan-alpha-glucosaminide N-acetyltransferase catalytic" evidence="3">
    <location>
        <begin position="166"/>
        <end position="289"/>
    </location>
</feature>
<evidence type="ECO:0000313" key="5">
    <source>
        <dbReference type="Proteomes" id="UP001341281"/>
    </source>
</evidence>